<evidence type="ECO:0000259" key="18">
    <source>
        <dbReference type="Pfam" id="PF18332"/>
    </source>
</evidence>
<dbReference type="InterPro" id="IPR041385">
    <property type="entry name" value="SH3_12"/>
</dbReference>
<dbReference type="PANTHER" id="PTHR12341:SF7">
    <property type="entry name" value="5'-3' EXORIBONUCLEASE 1"/>
    <property type="match status" value="1"/>
</dbReference>
<feature type="region of interest" description="Disordered" evidence="14">
    <location>
        <begin position="1170"/>
        <end position="1201"/>
    </location>
</feature>
<feature type="domain" description="5'-3' exoribonuclease 1 SH3-like" evidence="17">
    <location>
        <begin position="1060"/>
        <end position="1130"/>
    </location>
</feature>
<dbReference type="InterPro" id="IPR041412">
    <property type="entry name" value="Xrn1_helical"/>
</dbReference>
<keyword evidence="11" id="KW-0539">Nucleus</keyword>
<feature type="compositionally biased region" description="Polar residues" evidence="14">
    <location>
        <begin position="1310"/>
        <end position="1320"/>
    </location>
</feature>
<keyword evidence="13" id="KW-0963">Cytoplasm</keyword>
<dbReference type="InterPro" id="IPR040992">
    <property type="entry name" value="XRN1_D1"/>
</dbReference>
<comment type="caution">
    <text evidence="20">The sequence shown here is derived from an EMBL/GenBank/DDBJ whole genome shotgun (WGS) entry which is preliminary data.</text>
</comment>
<evidence type="ECO:0000256" key="10">
    <source>
        <dbReference type="ARBA" id="ARBA00023163"/>
    </source>
</evidence>
<feature type="domain" description="Xrn1 helical" evidence="16">
    <location>
        <begin position="383"/>
        <end position="592"/>
    </location>
</feature>
<evidence type="ECO:0000256" key="8">
    <source>
        <dbReference type="ARBA" id="ARBA00022839"/>
    </source>
</evidence>
<dbReference type="InterPro" id="IPR027073">
    <property type="entry name" value="5_3_exoribonuclease"/>
</dbReference>
<dbReference type="FunFam" id="3.40.50.12390:FF:000004">
    <property type="entry name" value="5'-3' exoribonuclease 1"/>
    <property type="match status" value="1"/>
</dbReference>
<dbReference type="GO" id="GO:0006397">
    <property type="term" value="P:mRNA processing"/>
    <property type="evidence" value="ECO:0007669"/>
    <property type="project" value="UniProtKB-KW"/>
</dbReference>
<evidence type="ECO:0000259" key="17">
    <source>
        <dbReference type="Pfam" id="PF18129"/>
    </source>
</evidence>
<keyword evidence="4" id="KW-0698">rRNA processing</keyword>
<dbReference type="InterPro" id="IPR004859">
    <property type="entry name" value="Xrn1_N"/>
</dbReference>
<evidence type="ECO:0000313" key="20">
    <source>
        <dbReference type="EMBL" id="KAK2709282.1"/>
    </source>
</evidence>
<proteinExistence type="inferred from homology"/>
<comment type="subcellular location">
    <subcellularLocation>
        <location evidence="13">Cytoplasm</location>
    </subcellularLocation>
    <subcellularLocation>
        <location evidence="1">Nucleus</location>
    </subcellularLocation>
</comment>
<dbReference type="GO" id="GO:0004534">
    <property type="term" value="F:5'-3' RNA exonuclease activity"/>
    <property type="evidence" value="ECO:0007669"/>
    <property type="project" value="TreeGrafter"/>
</dbReference>
<keyword evidence="6 13" id="KW-0540">Nuclease</keyword>
<feature type="domain" description="Exoribonuclease Xrn1 D2/D3" evidence="19">
    <location>
        <begin position="820"/>
        <end position="1026"/>
    </location>
</feature>
<dbReference type="Gene3D" id="2.170.260.40">
    <property type="match status" value="1"/>
</dbReference>
<accession>A0AA88HQY6</accession>
<evidence type="ECO:0000256" key="6">
    <source>
        <dbReference type="ARBA" id="ARBA00022722"/>
    </source>
</evidence>
<keyword evidence="21" id="KW-1185">Reference proteome</keyword>
<evidence type="ECO:0000256" key="13">
    <source>
        <dbReference type="PIRNR" id="PIRNR006743"/>
    </source>
</evidence>
<feature type="domain" description="5'-3' exoribonuclease 1 D1" evidence="18">
    <location>
        <begin position="628"/>
        <end position="773"/>
    </location>
</feature>
<dbReference type="GO" id="GO:0006353">
    <property type="term" value="P:DNA-templated transcription termination"/>
    <property type="evidence" value="ECO:0007669"/>
    <property type="project" value="UniProtKB-KW"/>
</dbReference>
<dbReference type="Gene3D" id="1.25.40.1050">
    <property type="match status" value="1"/>
</dbReference>
<evidence type="ECO:0000256" key="1">
    <source>
        <dbReference type="ARBA" id="ARBA00004123"/>
    </source>
</evidence>
<dbReference type="FunFam" id="1.25.40.1050:FF:000002">
    <property type="entry name" value="5'-3' exoribonuclease"/>
    <property type="match status" value="1"/>
</dbReference>
<keyword evidence="9" id="KW-0805">Transcription regulation</keyword>
<gene>
    <name evidence="20" type="ORF">QYM36_013072</name>
</gene>
<feature type="region of interest" description="Disordered" evidence="14">
    <location>
        <begin position="1444"/>
        <end position="1520"/>
    </location>
</feature>
<evidence type="ECO:0000259" key="15">
    <source>
        <dbReference type="Pfam" id="PF03159"/>
    </source>
</evidence>
<dbReference type="InterPro" id="IPR047007">
    <property type="entry name" value="XRN1_D1_sf"/>
</dbReference>
<dbReference type="EC" id="3.1.13.-" evidence="13"/>
<feature type="domain" description="Xrn1 helical" evidence="16">
    <location>
        <begin position="274"/>
        <end position="360"/>
    </location>
</feature>
<dbReference type="Pfam" id="PF17846">
    <property type="entry name" value="XRN_M"/>
    <property type="match status" value="2"/>
</dbReference>
<evidence type="ECO:0000256" key="3">
    <source>
        <dbReference type="ARBA" id="ARBA00022472"/>
    </source>
</evidence>
<evidence type="ECO:0000256" key="4">
    <source>
        <dbReference type="ARBA" id="ARBA00022552"/>
    </source>
</evidence>
<comment type="function">
    <text evidence="12">Possesses 5'-&gt;3' exoribonuclease activity. Required for the processing of nuclear mRNA and rRNA precursors. May promote the termination of transcription by RNA polymerase II. Essential for vegetative cell growth and chromosome segregation.</text>
</comment>
<keyword evidence="3" id="KW-0806">Transcription termination</keyword>
<keyword evidence="8 13" id="KW-0269">Exonuclease</keyword>
<dbReference type="InterPro" id="IPR016494">
    <property type="entry name" value="5_3_exoribonuclease_1"/>
</dbReference>
<dbReference type="EMBL" id="JAVRJZ010000017">
    <property type="protein sequence ID" value="KAK2709282.1"/>
    <property type="molecule type" value="Genomic_DNA"/>
</dbReference>
<dbReference type="GO" id="GO:0016075">
    <property type="term" value="P:rRNA catabolic process"/>
    <property type="evidence" value="ECO:0007669"/>
    <property type="project" value="TreeGrafter"/>
</dbReference>
<keyword evidence="7 13" id="KW-0378">Hydrolase</keyword>
<organism evidence="20 21">
    <name type="scientific">Artemia franciscana</name>
    <name type="common">Brine shrimp</name>
    <name type="synonym">Artemia sanfranciscana</name>
    <dbReference type="NCBI Taxonomy" id="6661"/>
    <lineage>
        <taxon>Eukaryota</taxon>
        <taxon>Metazoa</taxon>
        <taxon>Ecdysozoa</taxon>
        <taxon>Arthropoda</taxon>
        <taxon>Crustacea</taxon>
        <taxon>Branchiopoda</taxon>
        <taxon>Anostraca</taxon>
        <taxon>Artemiidae</taxon>
        <taxon>Artemia</taxon>
    </lineage>
</organism>
<dbReference type="Proteomes" id="UP001187531">
    <property type="component" value="Unassembled WGS sequence"/>
</dbReference>
<dbReference type="Pfam" id="PF03159">
    <property type="entry name" value="XRN_N"/>
    <property type="match status" value="1"/>
</dbReference>
<evidence type="ECO:0000259" key="16">
    <source>
        <dbReference type="Pfam" id="PF17846"/>
    </source>
</evidence>
<dbReference type="InterPro" id="IPR047008">
    <property type="entry name" value="XRN1_SH3_sf"/>
</dbReference>
<dbReference type="GO" id="GO:0006364">
    <property type="term" value="P:rRNA processing"/>
    <property type="evidence" value="ECO:0007669"/>
    <property type="project" value="UniProtKB-KW"/>
</dbReference>
<evidence type="ECO:0000256" key="14">
    <source>
        <dbReference type="SAM" id="MobiDB-lite"/>
    </source>
</evidence>
<keyword evidence="13" id="KW-0694">RNA-binding</keyword>
<feature type="domain" description="Xrn1 N-terminal" evidence="15">
    <location>
        <begin position="1"/>
        <end position="227"/>
    </location>
</feature>
<dbReference type="GO" id="GO:0000956">
    <property type="term" value="P:nuclear-transcribed mRNA catabolic process"/>
    <property type="evidence" value="ECO:0007669"/>
    <property type="project" value="InterPro"/>
</dbReference>
<dbReference type="GO" id="GO:0005634">
    <property type="term" value="C:nucleus"/>
    <property type="evidence" value="ECO:0007669"/>
    <property type="project" value="UniProtKB-SubCell"/>
</dbReference>
<feature type="region of interest" description="Disordered" evidence="14">
    <location>
        <begin position="1309"/>
        <end position="1328"/>
    </location>
</feature>
<evidence type="ECO:0000256" key="7">
    <source>
        <dbReference type="ARBA" id="ARBA00022801"/>
    </source>
</evidence>
<dbReference type="Pfam" id="PF18332">
    <property type="entry name" value="XRN1_D1"/>
    <property type="match status" value="1"/>
</dbReference>
<keyword evidence="10" id="KW-0804">Transcription</keyword>
<evidence type="ECO:0000256" key="2">
    <source>
        <dbReference type="ARBA" id="ARBA00006994"/>
    </source>
</evidence>
<dbReference type="Pfam" id="PF18129">
    <property type="entry name" value="SH3_12"/>
    <property type="match status" value="1"/>
</dbReference>
<dbReference type="PANTHER" id="PTHR12341">
    <property type="entry name" value="5'-&gt;3' EXORIBONUCLEASE"/>
    <property type="match status" value="1"/>
</dbReference>
<dbReference type="GO" id="GO:0005737">
    <property type="term" value="C:cytoplasm"/>
    <property type="evidence" value="ECO:0007669"/>
    <property type="project" value="UniProtKB-SubCell"/>
</dbReference>
<reference evidence="20" key="1">
    <citation type="submission" date="2023-07" db="EMBL/GenBank/DDBJ databases">
        <title>Chromosome-level genome assembly of Artemia franciscana.</title>
        <authorList>
            <person name="Jo E."/>
        </authorList>
    </citation>
    <scope>NUCLEOTIDE SEQUENCE</scope>
    <source>
        <tissue evidence="20">Whole body</tissue>
    </source>
</reference>
<evidence type="ECO:0000259" key="19">
    <source>
        <dbReference type="Pfam" id="PF18334"/>
    </source>
</evidence>
<evidence type="ECO:0000256" key="9">
    <source>
        <dbReference type="ARBA" id="ARBA00023015"/>
    </source>
</evidence>
<comment type="similarity">
    <text evidence="2">Belongs to the 5'-3' exonuclease family. XRN2/RAT1 subfamily.</text>
</comment>
<dbReference type="CDD" id="cd18673">
    <property type="entry name" value="PIN_XRN1-2-like"/>
    <property type="match status" value="1"/>
</dbReference>
<dbReference type="Gene3D" id="2.30.30.750">
    <property type="match status" value="1"/>
</dbReference>
<dbReference type="Pfam" id="PF18334">
    <property type="entry name" value="XRN1_D2_D3"/>
    <property type="match status" value="1"/>
</dbReference>
<name>A0AA88HQY6_ARTSF</name>
<evidence type="ECO:0000313" key="21">
    <source>
        <dbReference type="Proteomes" id="UP001187531"/>
    </source>
</evidence>
<evidence type="ECO:0000256" key="5">
    <source>
        <dbReference type="ARBA" id="ARBA00022664"/>
    </source>
</evidence>
<dbReference type="Gene3D" id="3.40.50.12390">
    <property type="match status" value="2"/>
</dbReference>
<evidence type="ECO:0000256" key="11">
    <source>
        <dbReference type="ARBA" id="ARBA00023242"/>
    </source>
</evidence>
<evidence type="ECO:0000256" key="12">
    <source>
        <dbReference type="ARBA" id="ARBA00046137"/>
    </source>
</evidence>
<dbReference type="InterPro" id="IPR041106">
    <property type="entry name" value="XRN1_D2_D3"/>
</dbReference>
<keyword evidence="5" id="KW-0507">mRNA processing</keyword>
<sequence>MGVPKFYRWISERYPCLSEVVREYQIPDFDNLYLDMNGIIHNCSHPNDEDVHFRITEEKIFSDIFHYLEVLFRMIRPRKLFFMAVDGVAPRAKMNQQRGRRFRSAKEAILREEEAKRKGEALPEEERFDSNCITPGTEFMVKLQEQLKYFVTKKISTDPLWQNCRVILSGHETPGEGEHKIMEYIRFTKSQPGYDPNTRHCLYGLDADLMMLGLSSHEPYFSLLREEVRFGKKEQNKKASSPEETTFHLLHLSLMRDYLDLEFSPLKDSLPFEYDLERIIDDWILMGFLVGNDFIPNLPHFHIAKGTLPVLYKAYMSILPTLEGYINEDGKLNMKRFCKFMEKLESIDHDNFQDIYDDLKFLAGKRANAEEQVGERSEEFLDFLKKKEAENREFLSSEDEESEKDSVDDFNAEFRRHKTEYYEEKMDGDGGDLYLKDQAENYVRAIQWNLAYYYDGVSSWSWYFPHHYAPYVSDVKAFEELKLTFELGKPFLPYQQLLGVLPAASKKLLPEAFQYLMTSPQSSILDFYPTDFETDLNGKKQDWEAVVLIPFIEEEKLIKAMEEREHLLTDEEKKRNSHGPMHVYVYDPANLGRYDAPKYFSPVMNNHARRTDVYREELAIEPSKIQRGLCPGVNLSLHVQGFPILKHLQFKSYLKHAKVKVFQQPSMGENMILELLEKKRFTDLKALAEKLIDSVIFIEWPHLTEAKVAALADRSIHFAKDPTGQIISTPMSDDLQQAWEFQEKTIQEHCLNRLGIKIGDTDVLIYARKLCGRSYVVGNAGLVTLEKEWAKDITPVALQTTLKKEDISVAEEGSPKFKTLDELFPVGSSCFIMTKDFYGAPARVLEHLENEKGKIRVEMGNHPLPRFKKDWENEDYAKGFVLARELGISSHLLSRLTGTVYIVTGNQKKINVGLNLKNNKLQEEVPGWTRKIDGDWRYSYATQGAIEDMIIKFPEFIDHVGNNCGADIYKANEIFPDNTEEKTKKLTQWVANLPCNKIERQACGTPCLSATAVKNIEEAVTELHAHGRVISRSKSKVKPKILYKPSVQYQGCALPDPTTEFQLYDRVINVRDGFSVPQGALGTVVGIQNAGKKISDMVIEVVFDKAFPDGTSLRGCTPGKGYRMPSYALIDISHGHRFFSSLEGRETQPASHPIGLSIAKPARNRAYANIPPPTSLMEQDNRKQSRGSFHNKFGPYEQGYQETEKRKEMWIQKGQYGNFSRSGGSELREKANQRYEAVQQRTTVSSTEAAKSLSSPMKFVKSQEMSSKAVTTEEMTKLLRDTLKIGVENQPVAVQEPKSITFEALAAGTMNPSHSTNQSPAKIKAPRSDPESTCLKLIDLCGRKGFGLPVYCYSRNKSGQVQASVTIGGKRFFGVFAENEPFAAGSAAEIALEKVFPASHTHLNMPHMQIANVPRHGWGAMPYRQPVPFYRPYGPFRPSHVRHPPPPIFMGAPKHPQNLVPSQVERPRPRAQSSVEREADTVVLLKPRTETLPAPRPSRNSNQEPKKQRKVNLAPRFSNV</sequence>
<dbReference type="PIRSF" id="PIRSF006743">
    <property type="entry name" value="Exonuclease_Xnr1"/>
    <property type="match status" value="1"/>
</dbReference>
<dbReference type="FunFam" id="3.40.50.12390:FF:000005">
    <property type="entry name" value="5'-3' exoribonuclease 2"/>
    <property type="match status" value="1"/>
</dbReference>
<dbReference type="GO" id="GO:0003723">
    <property type="term" value="F:RNA binding"/>
    <property type="evidence" value="ECO:0007669"/>
    <property type="project" value="UniProtKB-KW"/>
</dbReference>
<protein>
    <recommendedName>
        <fullName evidence="13">5'-3' exoribonuclease 1</fullName>
        <ecNumber evidence="13">3.1.13.-</ecNumber>
    </recommendedName>
</protein>